<protein>
    <submittedName>
        <fullName evidence="2">D-sedoheptulose 7-phosphate isomerase</fullName>
        <ecNumber evidence="2">5.3.1.28</ecNumber>
    </submittedName>
</protein>
<dbReference type="PANTHER" id="PTHR30390">
    <property type="entry name" value="SEDOHEPTULOSE 7-PHOSPHATE ISOMERASE / DNAA INITIATOR-ASSOCIATING FACTOR FOR REPLICATION INITIATION"/>
    <property type="match status" value="1"/>
</dbReference>
<dbReference type="PANTHER" id="PTHR30390:SF8">
    <property type="entry name" value="SUGAR ISOMERASE (SIS)"/>
    <property type="match status" value="1"/>
</dbReference>
<dbReference type="PROSITE" id="PS51464">
    <property type="entry name" value="SIS"/>
    <property type="match status" value="1"/>
</dbReference>
<evidence type="ECO:0000313" key="2">
    <source>
        <dbReference type="EMBL" id="MBB6550339.1"/>
    </source>
</evidence>
<dbReference type="Proteomes" id="UP000565579">
    <property type="component" value="Unassembled WGS sequence"/>
</dbReference>
<dbReference type="GO" id="GO:0097367">
    <property type="term" value="F:carbohydrate derivative binding"/>
    <property type="evidence" value="ECO:0007669"/>
    <property type="project" value="InterPro"/>
</dbReference>
<dbReference type="EMBL" id="JACHMI010000001">
    <property type="protein sequence ID" value="MBB6550339.1"/>
    <property type="molecule type" value="Genomic_DNA"/>
</dbReference>
<accession>A0A7X0NVR5</accession>
<organism evidence="2 3">
    <name type="scientific">Nonomuraea rubra</name>
    <dbReference type="NCBI Taxonomy" id="46180"/>
    <lineage>
        <taxon>Bacteria</taxon>
        <taxon>Bacillati</taxon>
        <taxon>Actinomycetota</taxon>
        <taxon>Actinomycetes</taxon>
        <taxon>Streptosporangiales</taxon>
        <taxon>Streptosporangiaceae</taxon>
        <taxon>Nonomuraea</taxon>
    </lineage>
</organism>
<sequence>MSPRLVDDIRLYLAEQRAILDAFPVAAVAAVADALFAAYDRGGTVYALGNGGNAGTIDHACCDFKLHPFVSEDKTRPLPAHIRRLSFVNLCGSPAELTAAVNDLGPENMYAALLEPVVGAGDLVMAYSGSGDSPNVVRALEVAAAAGATTFAMTKGDGGRCRALADICLIVPGSSRFPGQTGRNDNNFHFEDNILSLNHMLVGLLKQRVAASTSAAAADREG</sequence>
<dbReference type="InterPro" id="IPR046348">
    <property type="entry name" value="SIS_dom_sf"/>
</dbReference>
<dbReference type="InterPro" id="IPR001347">
    <property type="entry name" value="SIS_dom"/>
</dbReference>
<dbReference type="GO" id="GO:0016853">
    <property type="term" value="F:isomerase activity"/>
    <property type="evidence" value="ECO:0007669"/>
    <property type="project" value="UniProtKB-KW"/>
</dbReference>
<name>A0A7X0NVR5_9ACTN</name>
<keyword evidence="3" id="KW-1185">Reference proteome</keyword>
<evidence type="ECO:0000259" key="1">
    <source>
        <dbReference type="PROSITE" id="PS51464"/>
    </source>
</evidence>
<reference evidence="2 3" key="1">
    <citation type="submission" date="2020-08" db="EMBL/GenBank/DDBJ databases">
        <title>Sequencing the genomes of 1000 actinobacteria strains.</title>
        <authorList>
            <person name="Klenk H.-P."/>
        </authorList>
    </citation>
    <scope>NUCLEOTIDE SEQUENCE [LARGE SCALE GENOMIC DNA]</scope>
    <source>
        <strain evidence="2 3">DSM 43768</strain>
    </source>
</reference>
<gene>
    <name evidence="2" type="ORF">HD593_005134</name>
</gene>
<dbReference type="EC" id="5.3.1.28" evidence="2"/>
<proteinExistence type="predicted"/>
<dbReference type="RefSeq" id="WP_185104628.1">
    <property type="nucleotide sequence ID" value="NZ_BAAAXY010000204.1"/>
</dbReference>
<comment type="caution">
    <text evidence="2">The sequence shown here is derived from an EMBL/GenBank/DDBJ whole genome shotgun (WGS) entry which is preliminary data.</text>
</comment>
<evidence type="ECO:0000313" key="3">
    <source>
        <dbReference type="Proteomes" id="UP000565579"/>
    </source>
</evidence>
<dbReference type="InterPro" id="IPR050099">
    <property type="entry name" value="SIS_GmhA/DiaA_subfam"/>
</dbReference>
<dbReference type="Gene3D" id="3.40.50.10490">
    <property type="entry name" value="Glucose-6-phosphate isomerase like protein, domain 1"/>
    <property type="match status" value="1"/>
</dbReference>
<dbReference type="SUPFAM" id="SSF53697">
    <property type="entry name" value="SIS domain"/>
    <property type="match status" value="1"/>
</dbReference>
<feature type="domain" description="SIS" evidence="1">
    <location>
        <begin position="35"/>
        <end position="221"/>
    </location>
</feature>
<dbReference type="AlphaFoldDB" id="A0A7X0NVR5"/>
<keyword evidence="2" id="KW-0413">Isomerase</keyword>
<dbReference type="GO" id="GO:1901135">
    <property type="term" value="P:carbohydrate derivative metabolic process"/>
    <property type="evidence" value="ECO:0007669"/>
    <property type="project" value="InterPro"/>
</dbReference>